<dbReference type="Pfam" id="PF01257">
    <property type="entry name" value="2Fe-2S_thioredx"/>
    <property type="match status" value="1"/>
</dbReference>
<keyword evidence="3" id="KW-0004">4Fe-4S</keyword>
<dbReference type="PROSITE" id="PS00644">
    <property type="entry name" value="COMPLEX1_51K_1"/>
    <property type="match status" value="1"/>
</dbReference>
<sequence length="566" mass="60671">MNSSEQPATGRRKGRGQRRGRRVDTARRDAVAALVSDLPLRRDLLIEHLHRLQDTRGCLRAGDLLALADLLRIGVAEVYETATFYAHFDIREDEEPAPALAVRVCDGLSCRLQGGLPLDAALRGQLDPARARVLRAPCMGRCDLAPVVQVGKRHADRASAADVLAMIDGGEFAPLPVLGETLAAYRARGGYQQLQALRDGTLPVETLIAELETAGLRGMGGAGFPTARKWRLVRAAPAPRYLVCNADEGEPGTFKDRVILEEQTHPFLDGLLLAAACIGAERCWIYLRDEYPAAHALLRREIAALEAAQLIEPGFIDLRRGAGAYICGEESALIESIEGKRGYPRLRPPYVAEAGLFGRPTLVNNVETLALVPTILAGGSAYFAALGSEGFPGLRSYSVSGRVRQPGVKQAPAGISTRKLIDDYCGGMADGHRLLAFLPGGASGGILPASMAELPLHFGELEQHGALIGSAALIVLSDRDDLRAAVQALLEFFADESCGQCTPCRIGTEKMLALFEAPELDVPLLNELAALMRDASICGLGQAAPNPLTTALQYFPQQLLAGKRDE</sequence>
<feature type="domain" description="NADH-ubiquinone oxidoreductase 51kDa subunit iron-sulphur binding" evidence="8">
    <location>
        <begin position="483"/>
        <end position="528"/>
    </location>
</feature>
<dbReference type="Gene3D" id="1.10.10.1590">
    <property type="entry name" value="NADH-quinone oxidoreductase subunit E"/>
    <property type="match status" value="1"/>
</dbReference>
<dbReference type="PROSITE" id="PS00645">
    <property type="entry name" value="COMPLEX1_51K_2"/>
    <property type="match status" value="1"/>
</dbReference>
<dbReference type="AlphaFoldDB" id="A0A011PVY6"/>
<dbReference type="SUPFAM" id="SSF52833">
    <property type="entry name" value="Thioredoxin-like"/>
    <property type="match status" value="1"/>
</dbReference>
<dbReference type="SMART" id="SM00928">
    <property type="entry name" value="NADH_4Fe-4S"/>
    <property type="match status" value="1"/>
</dbReference>
<comment type="caution">
    <text evidence="9">The sequence shown here is derived from an EMBL/GenBank/DDBJ whole genome shotgun (WGS) entry which is preliminary data.</text>
</comment>
<dbReference type="Gene3D" id="3.40.50.11540">
    <property type="entry name" value="NADH-ubiquinone oxidoreductase 51kDa subunit"/>
    <property type="match status" value="1"/>
</dbReference>
<dbReference type="GO" id="GO:0051539">
    <property type="term" value="F:4 iron, 4 sulfur cluster binding"/>
    <property type="evidence" value="ECO:0007669"/>
    <property type="project" value="UniProtKB-KW"/>
</dbReference>
<keyword evidence="9" id="KW-0560">Oxidoreductase</keyword>
<dbReference type="InterPro" id="IPR041921">
    <property type="entry name" value="NuoE_N"/>
</dbReference>
<gene>
    <name evidence="9" type="primary">nuoF_1</name>
    <name evidence="9" type="ORF">AW10_01604</name>
</gene>
<evidence type="ECO:0000256" key="4">
    <source>
        <dbReference type="ARBA" id="ARBA00022723"/>
    </source>
</evidence>
<dbReference type="Pfam" id="PF10589">
    <property type="entry name" value="NADH_4Fe-4S"/>
    <property type="match status" value="1"/>
</dbReference>
<dbReference type="PATRIC" id="fig|1454003.3.peg.1656"/>
<comment type="cofactor">
    <cofactor evidence="1">
        <name>FMN</name>
        <dbReference type="ChEBI" id="CHEBI:58210"/>
    </cofactor>
</comment>
<evidence type="ECO:0000256" key="3">
    <source>
        <dbReference type="ARBA" id="ARBA00022485"/>
    </source>
</evidence>
<evidence type="ECO:0000259" key="8">
    <source>
        <dbReference type="SMART" id="SM00928"/>
    </source>
</evidence>
<dbReference type="InterPro" id="IPR037225">
    <property type="entry name" value="Nuo51_FMN-bd_sf"/>
</dbReference>
<evidence type="ECO:0000256" key="7">
    <source>
        <dbReference type="SAM" id="MobiDB-lite"/>
    </source>
</evidence>
<dbReference type="GO" id="GO:0010181">
    <property type="term" value="F:FMN binding"/>
    <property type="evidence" value="ECO:0007669"/>
    <property type="project" value="InterPro"/>
</dbReference>
<evidence type="ECO:0000256" key="6">
    <source>
        <dbReference type="ARBA" id="ARBA00023014"/>
    </source>
</evidence>
<proteinExistence type="inferred from homology"/>
<dbReference type="GO" id="GO:0046872">
    <property type="term" value="F:metal ion binding"/>
    <property type="evidence" value="ECO:0007669"/>
    <property type="project" value="UniProtKB-KW"/>
</dbReference>
<dbReference type="EC" id="1.6.99.5" evidence="9"/>
<dbReference type="Gene3D" id="3.10.20.600">
    <property type="match status" value="1"/>
</dbReference>
<dbReference type="InterPro" id="IPR037207">
    <property type="entry name" value="Nuop51_4Fe4S-bd_sf"/>
</dbReference>
<evidence type="ECO:0000256" key="1">
    <source>
        <dbReference type="ARBA" id="ARBA00001917"/>
    </source>
</evidence>
<evidence type="ECO:0000256" key="2">
    <source>
        <dbReference type="ARBA" id="ARBA00007523"/>
    </source>
</evidence>
<feature type="region of interest" description="Disordered" evidence="7">
    <location>
        <begin position="1"/>
        <end position="25"/>
    </location>
</feature>
<dbReference type="GO" id="GO:0016491">
    <property type="term" value="F:oxidoreductase activity"/>
    <property type="evidence" value="ECO:0007669"/>
    <property type="project" value="UniProtKB-KW"/>
</dbReference>
<dbReference type="InterPro" id="IPR036249">
    <property type="entry name" value="Thioredoxin-like_sf"/>
</dbReference>
<dbReference type="SUPFAM" id="SSF140490">
    <property type="entry name" value="Nqo1C-terminal domain-like"/>
    <property type="match status" value="1"/>
</dbReference>
<dbReference type="InterPro" id="IPR011538">
    <property type="entry name" value="Nuo51_FMN-bd"/>
</dbReference>
<keyword evidence="5" id="KW-0408">Iron</keyword>
<evidence type="ECO:0000313" key="9">
    <source>
        <dbReference type="EMBL" id="EXI80990.1"/>
    </source>
</evidence>
<dbReference type="Pfam" id="PF01512">
    <property type="entry name" value="Complex1_51K"/>
    <property type="match status" value="1"/>
</dbReference>
<dbReference type="GO" id="GO:0008137">
    <property type="term" value="F:NADH dehydrogenase (ubiquinone) activity"/>
    <property type="evidence" value="ECO:0007669"/>
    <property type="project" value="InterPro"/>
</dbReference>
<dbReference type="EMBL" id="JEMX01000028">
    <property type="protein sequence ID" value="EXI80990.1"/>
    <property type="molecule type" value="Genomic_DNA"/>
</dbReference>
<organism evidence="9 10">
    <name type="scientific">Candidatus Accumulibacter appositus</name>
    <dbReference type="NCBI Taxonomy" id="1454003"/>
    <lineage>
        <taxon>Bacteria</taxon>
        <taxon>Pseudomonadati</taxon>
        <taxon>Pseudomonadota</taxon>
        <taxon>Betaproteobacteria</taxon>
        <taxon>Candidatus Accumulibacter</taxon>
    </lineage>
</organism>
<reference evidence="9 10" key="1">
    <citation type="submission" date="2014-02" db="EMBL/GenBank/DDBJ databases">
        <title>Expanding our view of genomic diversity in Candidatus Accumulibacter clades.</title>
        <authorList>
            <person name="Skennerton C.T."/>
            <person name="Barr J.J."/>
            <person name="Slater F.R."/>
            <person name="Bond P.L."/>
            <person name="Tyson G.W."/>
        </authorList>
    </citation>
    <scope>NUCLEOTIDE SEQUENCE [LARGE SCALE GENOMIC DNA]</scope>
    <source>
        <strain evidence="10">BA-92</strain>
    </source>
</reference>
<evidence type="ECO:0000256" key="5">
    <source>
        <dbReference type="ARBA" id="ARBA00023004"/>
    </source>
</evidence>
<dbReference type="PANTHER" id="PTHR43578">
    <property type="entry name" value="NADH-QUINONE OXIDOREDUCTASE SUBUNIT F"/>
    <property type="match status" value="1"/>
</dbReference>
<dbReference type="InterPro" id="IPR019575">
    <property type="entry name" value="Nuop51_4Fe4S-bd"/>
</dbReference>
<protein>
    <submittedName>
        <fullName evidence="9">NADH-quinone oxidoreductase subunit F</fullName>
        <ecNumber evidence="9">1.6.99.5</ecNumber>
    </submittedName>
</protein>
<name>A0A011PVY6_9PROT</name>
<dbReference type="Gene3D" id="1.20.1440.230">
    <property type="entry name" value="NADH-ubiquinone oxidoreductase 51kDa subunit, iron-sulphur binding domain"/>
    <property type="match status" value="1"/>
</dbReference>
<feature type="compositionally biased region" description="Basic residues" evidence="7">
    <location>
        <begin position="10"/>
        <end position="21"/>
    </location>
</feature>
<dbReference type="SUPFAM" id="SSF142019">
    <property type="entry name" value="Nqo1 FMN-binding domain-like"/>
    <property type="match status" value="1"/>
</dbReference>
<evidence type="ECO:0000313" key="10">
    <source>
        <dbReference type="Proteomes" id="UP000021816"/>
    </source>
</evidence>
<dbReference type="Gene3D" id="3.40.30.10">
    <property type="entry name" value="Glutaredoxin"/>
    <property type="match status" value="1"/>
</dbReference>
<keyword evidence="4" id="KW-0479">Metal-binding</keyword>
<dbReference type="PANTHER" id="PTHR43578:SF3">
    <property type="entry name" value="NADH-QUINONE OXIDOREDUCTASE SUBUNIT F"/>
    <property type="match status" value="1"/>
</dbReference>
<keyword evidence="6" id="KW-0411">Iron-sulfur</keyword>
<dbReference type="Proteomes" id="UP000021816">
    <property type="component" value="Unassembled WGS sequence"/>
</dbReference>
<accession>A0A011PVY6</accession>
<dbReference type="STRING" id="1454003.AW10_01604"/>
<dbReference type="InterPro" id="IPR001949">
    <property type="entry name" value="NADH-UbQ_OxRdtase_51kDa_CS"/>
</dbReference>
<comment type="similarity">
    <text evidence="2">Belongs to the complex I 51 kDa subunit family.</text>
</comment>
<dbReference type="SUPFAM" id="SSF142984">
    <property type="entry name" value="Nqo1 middle domain-like"/>
    <property type="match status" value="1"/>
</dbReference>